<dbReference type="SUPFAM" id="SSF56601">
    <property type="entry name" value="beta-lactamase/transpeptidase-like"/>
    <property type="match status" value="1"/>
</dbReference>
<dbReference type="PANTHER" id="PTHR46825">
    <property type="entry name" value="D-ALANYL-D-ALANINE-CARBOXYPEPTIDASE/ENDOPEPTIDASE AMPH"/>
    <property type="match status" value="1"/>
</dbReference>
<keyword evidence="3" id="KW-0378">Hydrolase</keyword>
<name>A0ABT5Z0Y5_9ACTN</name>
<proteinExistence type="predicted"/>
<organism evidence="3 4">
    <name type="scientific">Streptantibioticus ferralitis</name>
    <dbReference type="NCBI Taxonomy" id="236510"/>
    <lineage>
        <taxon>Bacteria</taxon>
        <taxon>Bacillati</taxon>
        <taxon>Actinomycetota</taxon>
        <taxon>Actinomycetes</taxon>
        <taxon>Kitasatosporales</taxon>
        <taxon>Streptomycetaceae</taxon>
        <taxon>Streptantibioticus</taxon>
    </lineage>
</organism>
<dbReference type="Gene3D" id="3.40.710.10">
    <property type="entry name" value="DD-peptidase/beta-lactamase superfamily"/>
    <property type="match status" value="1"/>
</dbReference>
<evidence type="ECO:0000256" key="1">
    <source>
        <dbReference type="SAM" id="SignalP"/>
    </source>
</evidence>
<dbReference type="EMBL" id="JARHTQ010000010">
    <property type="protein sequence ID" value="MDF2257418.1"/>
    <property type="molecule type" value="Genomic_DNA"/>
</dbReference>
<feature type="chain" id="PRO_5046115306" evidence="1">
    <location>
        <begin position="32"/>
        <end position="410"/>
    </location>
</feature>
<evidence type="ECO:0000313" key="3">
    <source>
        <dbReference type="EMBL" id="MDF2257418.1"/>
    </source>
</evidence>
<sequence length="410" mass="43159">MNTAVRTSRLAATALVAAVTGIGLLAPTANATAYTPKQAPAQGSAQRSAHAQNTLQEQVDALQRTGTVGAIALSARPGHRTFAAAGVADTTTGRPARPGDRFRVGSITKTFVSTVMLQLVAEGRVSLDDTVDHRLPGVVSGNGNDGRKITLRQLLNHTSGLFDYTRDLPEFTSVDRFQADRYTAWAPDQLVAVAMRHAPHFAPGTAWEYSNTNYILAGIIIQKVTGHTWQHEVTHRILRPLGLHDTFAPVHSPRIPGPHLEGYSAFGGPGPAIDVSALDPSAAGSAGGMISTTADLSRFYSALLGGRLLPPAQLAEMKTTVPAPTLDPTMPDARYGLGLIQAPLPCGGFFYGHGGDIPGYIAIASVSADGRRTAVVESTGDGSPDLSSEQARVDMLGRQICAADHKQSHK</sequence>
<dbReference type="InterPro" id="IPR050491">
    <property type="entry name" value="AmpC-like"/>
</dbReference>
<gene>
    <name evidence="3" type="ORF">P2L57_17305</name>
</gene>
<dbReference type="Pfam" id="PF00144">
    <property type="entry name" value="Beta-lactamase"/>
    <property type="match status" value="1"/>
</dbReference>
<dbReference type="Proteomes" id="UP001220022">
    <property type="component" value="Unassembled WGS sequence"/>
</dbReference>
<protein>
    <submittedName>
        <fullName evidence="3">Serine hydrolase</fullName>
    </submittedName>
</protein>
<evidence type="ECO:0000259" key="2">
    <source>
        <dbReference type="Pfam" id="PF00144"/>
    </source>
</evidence>
<accession>A0ABT5Z0Y5</accession>
<dbReference type="GO" id="GO:0016787">
    <property type="term" value="F:hydrolase activity"/>
    <property type="evidence" value="ECO:0007669"/>
    <property type="project" value="UniProtKB-KW"/>
</dbReference>
<keyword evidence="4" id="KW-1185">Reference proteome</keyword>
<dbReference type="InterPro" id="IPR012338">
    <property type="entry name" value="Beta-lactam/transpept-like"/>
</dbReference>
<comment type="caution">
    <text evidence="3">The sequence shown here is derived from an EMBL/GenBank/DDBJ whole genome shotgun (WGS) entry which is preliminary data.</text>
</comment>
<dbReference type="PANTHER" id="PTHR46825:SF7">
    <property type="entry name" value="D-ALANYL-D-ALANINE CARBOXYPEPTIDASE"/>
    <property type="match status" value="1"/>
</dbReference>
<feature type="domain" description="Beta-lactamase-related" evidence="2">
    <location>
        <begin position="63"/>
        <end position="391"/>
    </location>
</feature>
<feature type="signal peptide" evidence="1">
    <location>
        <begin position="1"/>
        <end position="31"/>
    </location>
</feature>
<keyword evidence="1" id="KW-0732">Signal</keyword>
<dbReference type="RefSeq" id="WP_275815383.1">
    <property type="nucleotide sequence ID" value="NZ_BAAANM010000001.1"/>
</dbReference>
<dbReference type="InterPro" id="IPR001466">
    <property type="entry name" value="Beta-lactam-related"/>
</dbReference>
<reference evidence="3 4" key="1">
    <citation type="submission" date="2023-03" db="EMBL/GenBank/DDBJ databases">
        <title>Draft genome sequence of type strain Streptomyces ferralitis JCM 14344.</title>
        <authorList>
            <person name="Klaysubun C."/>
            <person name="Duangmal K."/>
        </authorList>
    </citation>
    <scope>NUCLEOTIDE SEQUENCE [LARGE SCALE GENOMIC DNA]</scope>
    <source>
        <strain evidence="3 4">JCM 14344</strain>
    </source>
</reference>
<evidence type="ECO:0000313" key="4">
    <source>
        <dbReference type="Proteomes" id="UP001220022"/>
    </source>
</evidence>